<dbReference type="EMBL" id="WJPN01000002">
    <property type="protein sequence ID" value="MRG99588.1"/>
    <property type="molecule type" value="Genomic_DNA"/>
</dbReference>
<organism evidence="1 4">
    <name type="scientific">Xanthomonas sontii</name>
    <dbReference type="NCBI Taxonomy" id="2650745"/>
    <lineage>
        <taxon>Bacteria</taxon>
        <taxon>Pseudomonadati</taxon>
        <taxon>Pseudomonadota</taxon>
        <taxon>Gammaproteobacteria</taxon>
        <taxon>Lysobacterales</taxon>
        <taxon>Lysobacteraceae</taxon>
        <taxon>Xanthomonas</taxon>
    </lineage>
</organism>
<dbReference type="EMBL" id="WJPM01000002">
    <property type="protein sequence ID" value="MRH73920.1"/>
    <property type="molecule type" value="Genomic_DNA"/>
</dbReference>
<accession>A0A6N7Q5E7</accession>
<reference evidence="3 4" key="1">
    <citation type="submission" date="2019-11" db="EMBL/GenBank/DDBJ databases">
        <title>First report of rice panicle blight caused by Xanthomonas sp. in Iran.</title>
        <authorList>
            <person name="Mirghasempour S.A."/>
            <person name="Huang S."/>
            <person name="Brady C.L."/>
            <person name="Studholme D.J."/>
        </authorList>
    </citation>
    <scope>NUCLEOTIDE SEQUENCE [LARGE SCALE GENOMIC DNA]</scope>
    <source>
        <strain evidence="1 4">ASD011</strain>
        <strain evidence="3">SAM114</strain>
    </source>
</reference>
<sequence length="134" mass="14037">MVRLRQLPSCWAALAALALGLLLLAPPISQWRQAQAEAAALQDQALCTSSGLRLAALAGAVSAAHGGHHDDAGPAHAPACDYCLLAARLLPWVVLLLALLPWRCPPAPGAVLRSHVVTFTARRAHPPRGPPLFS</sequence>
<keyword evidence="3" id="KW-1185">Reference proteome</keyword>
<comment type="caution">
    <text evidence="1">The sequence shown here is derived from an EMBL/GenBank/DDBJ whole genome shotgun (WGS) entry which is preliminary data.</text>
</comment>
<dbReference type="RefSeq" id="WP_043094972.1">
    <property type="nucleotide sequence ID" value="NZ_WJPM01000002.1"/>
</dbReference>
<evidence type="ECO:0000313" key="3">
    <source>
        <dbReference type="Proteomes" id="UP000437931"/>
    </source>
</evidence>
<evidence type="ECO:0000313" key="4">
    <source>
        <dbReference type="Proteomes" id="UP000439314"/>
    </source>
</evidence>
<dbReference type="Proteomes" id="UP000439314">
    <property type="component" value="Unassembled WGS sequence"/>
</dbReference>
<evidence type="ECO:0000313" key="2">
    <source>
        <dbReference type="EMBL" id="MRH73920.1"/>
    </source>
</evidence>
<dbReference type="Pfam" id="PF11162">
    <property type="entry name" value="DUF2946"/>
    <property type="match status" value="1"/>
</dbReference>
<reference evidence="2" key="2">
    <citation type="journal article" date="2020" name="Plant Dis.">
        <title>A Grain Rot of Rice in Iran Caused by a Xanthomonas Strain Closely Related to X. sacchari.</title>
        <authorList>
            <person name="Mirghasempour S.A."/>
            <person name="Huang S."/>
            <person name="Studholme D.J."/>
            <person name="Brady C.L."/>
        </authorList>
    </citation>
    <scope>NUCLEOTIDE SEQUENCE</scope>
    <source>
        <strain evidence="2">SAM114</strain>
    </source>
</reference>
<protein>
    <submittedName>
        <fullName evidence="1">DUF2946 domain-containing protein</fullName>
    </submittedName>
</protein>
<evidence type="ECO:0000313" key="1">
    <source>
        <dbReference type="EMBL" id="MRG99588.1"/>
    </source>
</evidence>
<gene>
    <name evidence="1" type="ORF">GIY21_04685</name>
    <name evidence="2" type="ORF">GIY22_04675</name>
</gene>
<dbReference type="Proteomes" id="UP000437931">
    <property type="component" value="Unassembled WGS sequence"/>
</dbReference>
<dbReference type="InterPro" id="IPR021333">
    <property type="entry name" value="DUF2946"/>
</dbReference>
<name>A0A6N7Q5E7_9XANT</name>
<dbReference type="AlphaFoldDB" id="A0A6N7Q5E7"/>
<proteinExistence type="predicted"/>